<organism evidence="17 18">
    <name type="scientific">Paenibacillus physcomitrellae</name>
    <dbReference type="NCBI Taxonomy" id="1619311"/>
    <lineage>
        <taxon>Bacteria</taxon>
        <taxon>Bacillati</taxon>
        <taxon>Bacillota</taxon>
        <taxon>Bacilli</taxon>
        <taxon>Bacillales</taxon>
        <taxon>Paenibacillaceae</taxon>
        <taxon>Paenibacillus</taxon>
    </lineage>
</organism>
<dbReference type="EC" id="6.1.1.11" evidence="4 14"/>
<dbReference type="RefSeq" id="WP_094095962.1">
    <property type="nucleotide sequence ID" value="NZ_BMHF01000012.1"/>
</dbReference>
<dbReference type="Pfam" id="PF00587">
    <property type="entry name" value="tRNA-synt_2b"/>
    <property type="match status" value="1"/>
</dbReference>
<evidence type="ECO:0000256" key="1">
    <source>
        <dbReference type="ARBA" id="ARBA00004496"/>
    </source>
</evidence>
<evidence type="ECO:0000256" key="15">
    <source>
        <dbReference type="SAM" id="Coils"/>
    </source>
</evidence>
<dbReference type="InterPro" id="IPR002317">
    <property type="entry name" value="Ser-tRNA-ligase_type_1"/>
</dbReference>
<dbReference type="SUPFAM" id="SSF55681">
    <property type="entry name" value="Class II aaRS and biotin synthetases"/>
    <property type="match status" value="1"/>
</dbReference>
<evidence type="ECO:0000256" key="11">
    <source>
        <dbReference type="ARBA" id="ARBA00039158"/>
    </source>
</evidence>
<evidence type="ECO:0000259" key="16">
    <source>
        <dbReference type="PROSITE" id="PS50862"/>
    </source>
</evidence>
<comment type="pathway">
    <text evidence="2">Aminoacyl-tRNA biosynthesis; selenocysteinyl-tRNA(Sec) biosynthesis; L-seryl-tRNA(Sec) from L-serine and tRNA(Sec): step 1/1.</text>
</comment>
<evidence type="ECO:0000256" key="7">
    <source>
        <dbReference type="ARBA" id="ARBA00022741"/>
    </source>
</evidence>
<protein>
    <recommendedName>
        <fullName evidence="11 14">Serine--tRNA ligase</fullName>
        <ecNumber evidence="4 14">6.1.1.11</ecNumber>
    </recommendedName>
</protein>
<dbReference type="InterPro" id="IPR015866">
    <property type="entry name" value="Ser-tRNA-synth_1_N"/>
</dbReference>
<keyword evidence="5" id="KW-0963">Cytoplasm</keyword>
<evidence type="ECO:0000256" key="5">
    <source>
        <dbReference type="ARBA" id="ARBA00022490"/>
    </source>
</evidence>
<dbReference type="InterPro" id="IPR042103">
    <property type="entry name" value="SerRS_1_N_sf"/>
</dbReference>
<dbReference type="Proteomes" id="UP000609323">
    <property type="component" value="Unassembled WGS sequence"/>
</dbReference>
<dbReference type="InterPro" id="IPR010978">
    <property type="entry name" value="tRNA-bd_arm"/>
</dbReference>
<name>A0ABQ1GIT1_9BACL</name>
<dbReference type="InterPro" id="IPR033729">
    <property type="entry name" value="SerRS_core"/>
</dbReference>
<dbReference type="PRINTS" id="PR00981">
    <property type="entry name" value="TRNASYNTHSER"/>
</dbReference>
<evidence type="ECO:0000256" key="12">
    <source>
        <dbReference type="ARBA" id="ARBA00047929"/>
    </source>
</evidence>
<evidence type="ECO:0000256" key="13">
    <source>
        <dbReference type="ARBA" id="ARBA00048823"/>
    </source>
</evidence>
<dbReference type="Pfam" id="PF02403">
    <property type="entry name" value="Seryl_tRNA_N"/>
    <property type="match status" value="1"/>
</dbReference>
<evidence type="ECO:0000313" key="17">
    <source>
        <dbReference type="EMBL" id="GGA44719.1"/>
    </source>
</evidence>
<comment type="caution">
    <text evidence="17">The sequence shown here is derived from an EMBL/GenBank/DDBJ whole genome shotgun (WGS) entry which is preliminary data.</text>
</comment>
<evidence type="ECO:0000256" key="9">
    <source>
        <dbReference type="ARBA" id="ARBA00022917"/>
    </source>
</evidence>
<dbReference type="CDD" id="cd00770">
    <property type="entry name" value="SerRS_core"/>
    <property type="match status" value="1"/>
</dbReference>
<proteinExistence type="inferred from homology"/>
<dbReference type="SUPFAM" id="SSF46589">
    <property type="entry name" value="tRNA-binding arm"/>
    <property type="match status" value="1"/>
</dbReference>
<comment type="similarity">
    <text evidence="3">Belongs to the class-II aminoacyl-tRNA synthetase family. Type-1 seryl-tRNA synthetase subfamily.</text>
</comment>
<keyword evidence="8" id="KW-0067">ATP-binding</keyword>
<dbReference type="PANTHER" id="PTHR43697">
    <property type="entry name" value="SERYL-TRNA SYNTHETASE"/>
    <property type="match status" value="1"/>
</dbReference>
<dbReference type="Gene3D" id="3.30.930.10">
    <property type="entry name" value="Bira Bifunctional Protein, Domain 2"/>
    <property type="match status" value="1"/>
</dbReference>
<dbReference type="PROSITE" id="PS50862">
    <property type="entry name" value="AA_TRNA_LIGASE_II"/>
    <property type="match status" value="1"/>
</dbReference>
<reference evidence="18" key="1">
    <citation type="journal article" date="2019" name="Int. J. Syst. Evol. Microbiol.">
        <title>The Global Catalogue of Microorganisms (GCM) 10K type strain sequencing project: providing services to taxonomists for standard genome sequencing and annotation.</title>
        <authorList>
            <consortium name="The Broad Institute Genomics Platform"/>
            <consortium name="The Broad Institute Genome Sequencing Center for Infectious Disease"/>
            <person name="Wu L."/>
            <person name="Ma J."/>
        </authorList>
    </citation>
    <scope>NUCLEOTIDE SEQUENCE [LARGE SCALE GENOMIC DNA]</scope>
    <source>
        <strain evidence="18">CGMCC 1.15044</strain>
    </source>
</reference>
<dbReference type="PANTHER" id="PTHR43697:SF1">
    <property type="entry name" value="SERINE--TRNA LIGASE"/>
    <property type="match status" value="1"/>
</dbReference>
<evidence type="ECO:0000256" key="2">
    <source>
        <dbReference type="ARBA" id="ARBA00005045"/>
    </source>
</evidence>
<feature type="domain" description="Aminoacyl-transfer RNA synthetases class-II family profile" evidence="16">
    <location>
        <begin position="140"/>
        <end position="411"/>
    </location>
</feature>
<evidence type="ECO:0000313" key="18">
    <source>
        <dbReference type="Proteomes" id="UP000609323"/>
    </source>
</evidence>
<keyword evidence="9" id="KW-0648">Protein biosynthesis</keyword>
<gene>
    <name evidence="17" type="primary">serS</name>
    <name evidence="17" type="ORF">GCM10010917_32550</name>
</gene>
<keyword evidence="7" id="KW-0547">Nucleotide-binding</keyword>
<dbReference type="GO" id="GO:0016874">
    <property type="term" value="F:ligase activity"/>
    <property type="evidence" value="ECO:0007669"/>
    <property type="project" value="UniProtKB-KW"/>
</dbReference>
<evidence type="ECO:0000256" key="6">
    <source>
        <dbReference type="ARBA" id="ARBA00022598"/>
    </source>
</evidence>
<dbReference type="InterPro" id="IPR006195">
    <property type="entry name" value="aa-tRNA-synth_II"/>
</dbReference>
<keyword evidence="10" id="KW-0030">Aminoacyl-tRNA synthetase</keyword>
<keyword evidence="15" id="KW-0175">Coiled coil</keyword>
<comment type="subcellular location">
    <subcellularLocation>
        <location evidence="1">Cytoplasm</location>
    </subcellularLocation>
</comment>
<accession>A0ABQ1GIT1</accession>
<keyword evidence="6 17" id="KW-0436">Ligase</keyword>
<evidence type="ECO:0000256" key="8">
    <source>
        <dbReference type="ARBA" id="ARBA00022840"/>
    </source>
</evidence>
<comment type="catalytic activity">
    <reaction evidence="13">
        <text>tRNA(Ser) + L-serine + ATP = L-seryl-tRNA(Ser) + AMP + diphosphate + H(+)</text>
        <dbReference type="Rhea" id="RHEA:12292"/>
        <dbReference type="Rhea" id="RHEA-COMP:9669"/>
        <dbReference type="Rhea" id="RHEA-COMP:9703"/>
        <dbReference type="ChEBI" id="CHEBI:15378"/>
        <dbReference type="ChEBI" id="CHEBI:30616"/>
        <dbReference type="ChEBI" id="CHEBI:33019"/>
        <dbReference type="ChEBI" id="CHEBI:33384"/>
        <dbReference type="ChEBI" id="CHEBI:78442"/>
        <dbReference type="ChEBI" id="CHEBI:78533"/>
        <dbReference type="ChEBI" id="CHEBI:456215"/>
        <dbReference type="EC" id="6.1.1.11"/>
    </reaction>
</comment>
<dbReference type="NCBIfam" id="TIGR00414">
    <property type="entry name" value="serS"/>
    <property type="match status" value="1"/>
</dbReference>
<dbReference type="InterPro" id="IPR002314">
    <property type="entry name" value="aa-tRNA-synt_IIb"/>
</dbReference>
<evidence type="ECO:0000256" key="4">
    <source>
        <dbReference type="ARBA" id="ARBA00012840"/>
    </source>
</evidence>
<evidence type="ECO:0000256" key="3">
    <source>
        <dbReference type="ARBA" id="ARBA00010728"/>
    </source>
</evidence>
<comment type="catalytic activity">
    <reaction evidence="12">
        <text>tRNA(Sec) + L-serine + ATP = L-seryl-tRNA(Sec) + AMP + diphosphate + H(+)</text>
        <dbReference type="Rhea" id="RHEA:42580"/>
        <dbReference type="Rhea" id="RHEA-COMP:9742"/>
        <dbReference type="Rhea" id="RHEA-COMP:10128"/>
        <dbReference type="ChEBI" id="CHEBI:15378"/>
        <dbReference type="ChEBI" id="CHEBI:30616"/>
        <dbReference type="ChEBI" id="CHEBI:33019"/>
        <dbReference type="ChEBI" id="CHEBI:33384"/>
        <dbReference type="ChEBI" id="CHEBI:78442"/>
        <dbReference type="ChEBI" id="CHEBI:78533"/>
        <dbReference type="ChEBI" id="CHEBI:456215"/>
        <dbReference type="EC" id="6.1.1.11"/>
    </reaction>
</comment>
<dbReference type="Gene3D" id="1.10.287.40">
    <property type="entry name" value="Serine-tRNA synthetase, tRNA binding domain"/>
    <property type="match status" value="1"/>
</dbReference>
<feature type="coiled-coil region" evidence="15">
    <location>
        <begin position="27"/>
        <end position="64"/>
    </location>
</feature>
<evidence type="ECO:0000256" key="10">
    <source>
        <dbReference type="ARBA" id="ARBA00023146"/>
    </source>
</evidence>
<keyword evidence="18" id="KW-1185">Reference proteome</keyword>
<dbReference type="PIRSF" id="PIRSF001529">
    <property type="entry name" value="Ser-tRNA-synth_IIa"/>
    <property type="match status" value="1"/>
</dbReference>
<sequence length="430" mass="48663">MLDMKWIREHADEVQQTADRKGISLSVKELLERDKNRRAELAELERLRQNRNRLTEEIRAAMQRDGQAKSDLLRAEIADNKRRIQETEIAYSQADSEFKRLLLLVPNIVSQDTPVGVSDADNVKVRSWGLPPEFGFELRDHVELGRMLGILDTQRGVKVAGSRNYYLKGDGFRLQRAVQQLALDVLERKGFDFLEVPLMVGREAMVNTGFFPLGEDQTYPIAGEERWLVGTSEVPLIGYFSGDLVDLSQGPVKAASASVCFRSEVGSAGRDTSGLYRVHQFSKVEQVVICRNDPALSEALLQEITANAEEILQLLELPYQVMAVCTGDMSQKTYKQFDIETWMPSRGSYGETHSSSNLQDFQARRSNIRYREEDGCLQFCHTLNNTAVATPRILIPLLENHQREDGSVYIPLALRPYMGGREVLNPSRQP</sequence>
<dbReference type="InterPro" id="IPR045864">
    <property type="entry name" value="aa-tRNA-synth_II/BPL/LPL"/>
</dbReference>
<dbReference type="EMBL" id="BMHF01000012">
    <property type="protein sequence ID" value="GGA44719.1"/>
    <property type="molecule type" value="Genomic_DNA"/>
</dbReference>
<evidence type="ECO:0000256" key="14">
    <source>
        <dbReference type="NCBIfam" id="TIGR00414"/>
    </source>
</evidence>